<sequence length="61" mass="6653">MGCSFCFHSIQTPREQWEQGGEGSKHKPSETKEGVPASQQAHPLGLFSYAENGFSKPSRAS</sequence>
<dbReference type="EMBL" id="AMCI01001842">
    <property type="protein sequence ID" value="EJX04344.1"/>
    <property type="molecule type" value="Genomic_DNA"/>
</dbReference>
<gene>
    <name evidence="2" type="ORF">EVA_07548</name>
</gene>
<proteinExistence type="predicted"/>
<evidence type="ECO:0000313" key="2">
    <source>
        <dbReference type="EMBL" id="EJX04344.1"/>
    </source>
</evidence>
<evidence type="ECO:0000256" key="1">
    <source>
        <dbReference type="SAM" id="MobiDB-lite"/>
    </source>
</evidence>
<organism evidence="2">
    <name type="scientific">gut metagenome</name>
    <dbReference type="NCBI Taxonomy" id="749906"/>
    <lineage>
        <taxon>unclassified sequences</taxon>
        <taxon>metagenomes</taxon>
        <taxon>organismal metagenomes</taxon>
    </lineage>
</organism>
<reference evidence="2" key="1">
    <citation type="journal article" date="2012" name="PLoS ONE">
        <title>Gene sets for utilization of primary and secondary nutrition supplies in the distal gut of endangered iberian lynx.</title>
        <authorList>
            <person name="Alcaide M."/>
            <person name="Messina E."/>
            <person name="Richter M."/>
            <person name="Bargiela R."/>
            <person name="Peplies J."/>
            <person name="Huws S.A."/>
            <person name="Newbold C.J."/>
            <person name="Golyshin P.N."/>
            <person name="Simon M.A."/>
            <person name="Lopez G."/>
            <person name="Yakimov M.M."/>
            <person name="Ferrer M."/>
        </authorList>
    </citation>
    <scope>NUCLEOTIDE SEQUENCE</scope>
</reference>
<accession>J9GBW7</accession>
<dbReference type="AlphaFoldDB" id="J9GBW7"/>
<feature type="region of interest" description="Disordered" evidence="1">
    <location>
        <begin position="14"/>
        <end position="61"/>
    </location>
</feature>
<name>J9GBW7_9ZZZZ</name>
<feature type="compositionally biased region" description="Basic and acidic residues" evidence="1">
    <location>
        <begin position="23"/>
        <end position="33"/>
    </location>
</feature>
<comment type="caution">
    <text evidence="2">The sequence shown here is derived from an EMBL/GenBank/DDBJ whole genome shotgun (WGS) entry which is preliminary data.</text>
</comment>
<protein>
    <submittedName>
        <fullName evidence="2">Uncharacterized protein</fullName>
    </submittedName>
</protein>